<organism evidence="1 2">
    <name type="scientific">Hymenobacter persicinus</name>
    <dbReference type="NCBI Taxonomy" id="2025506"/>
    <lineage>
        <taxon>Bacteria</taxon>
        <taxon>Pseudomonadati</taxon>
        <taxon>Bacteroidota</taxon>
        <taxon>Cytophagia</taxon>
        <taxon>Cytophagales</taxon>
        <taxon>Hymenobacteraceae</taxon>
        <taxon>Hymenobacter</taxon>
    </lineage>
</organism>
<evidence type="ECO:0000313" key="1">
    <source>
        <dbReference type="EMBL" id="RYU81260.1"/>
    </source>
</evidence>
<gene>
    <name evidence="1" type="ORF">EWM57_06700</name>
</gene>
<dbReference type="EMBL" id="SEWE01000010">
    <property type="protein sequence ID" value="RYU81260.1"/>
    <property type="molecule type" value="Genomic_DNA"/>
</dbReference>
<proteinExistence type="predicted"/>
<keyword evidence="2" id="KW-1185">Reference proteome</keyword>
<accession>A0A4Q5LD96</accession>
<dbReference type="AlphaFoldDB" id="A0A4Q5LD96"/>
<dbReference type="Proteomes" id="UP000294155">
    <property type="component" value="Unassembled WGS sequence"/>
</dbReference>
<sequence length="84" mass="9867">MLARTKGTKYYTITIPDSNKIQRPYGTRVATKEEVEERLEQAKKEQYFLHLIQVSYYIQSGIDANEAADHQWSKDAEQWLSELD</sequence>
<name>A0A4Q5LD96_9BACT</name>
<evidence type="ECO:0000313" key="2">
    <source>
        <dbReference type="Proteomes" id="UP000294155"/>
    </source>
</evidence>
<dbReference type="RefSeq" id="WP_129920366.1">
    <property type="nucleotide sequence ID" value="NZ_SEWE01000010.1"/>
</dbReference>
<comment type="caution">
    <text evidence="1">The sequence shown here is derived from an EMBL/GenBank/DDBJ whole genome shotgun (WGS) entry which is preliminary data.</text>
</comment>
<protein>
    <submittedName>
        <fullName evidence="1">Uncharacterized protein</fullName>
    </submittedName>
</protein>
<reference evidence="1 2" key="1">
    <citation type="submission" date="2019-02" db="EMBL/GenBank/DDBJ databases">
        <title>Bacterial novel species isolated from soil.</title>
        <authorList>
            <person name="Jung H.-Y."/>
        </authorList>
    </citation>
    <scope>NUCLEOTIDE SEQUENCE [LARGE SCALE GENOMIC DNA]</scope>
    <source>
        <strain evidence="1 2">1-3-3-3</strain>
    </source>
</reference>